<evidence type="ECO:0000313" key="3">
    <source>
        <dbReference type="Proteomes" id="UP001218246"/>
    </source>
</evidence>
<dbReference type="PANTHER" id="PTHR48101:SF4">
    <property type="entry name" value="METHYLMALONYL-COA MUTASE, MITOCHONDRIAL"/>
    <property type="match status" value="1"/>
</dbReference>
<dbReference type="SUPFAM" id="SSF51703">
    <property type="entry name" value="Cobalamin (vitamin B12)-dependent enzymes"/>
    <property type="match status" value="1"/>
</dbReference>
<dbReference type="InterPro" id="IPR006099">
    <property type="entry name" value="MeMalonylCoA_mutase_a/b_cat"/>
</dbReference>
<proteinExistence type="predicted"/>
<organism evidence="2 3">
    <name type="scientific">Ectobacillus antri</name>
    <dbReference type="NCBI Taxonomy" id="2486280"/>
    <lineage>
        <taxon>Bacteria</taxon>
        <taxon>Bacillati</taxon>
        <taxon>Bacillota</taxon>
        <taxon>Bacilli</taxon>
        <taxon>Bacillales</taxon>
        <taxon>Bacillaceae</taxon>
        <taxon>Ectobacillus</taxon>
    </lineage>
</organism>
<protein>
    <submittedName>
        <fullName evidence="2">Methylmalonyl-CoA mutase subunit beta</fullName>
    </submittedName>
</protein>
<sequence length="623" mass="69299">MNKYTFREFEEVSYDEWKRLAGKALKGKCVESLEQKTYEDIVIKPLYTKHNQAFVRPKLLQENKDGIAQELSALTPEEANAAVKRAIAHGQSILHLVVDEATRQGEDSNEKTKKGIPLSCKQDIESVLQGVDIENHPIFLYAGYHAVPLIGMIASIYPNTSDMKGIVGADPLGHMAETGHMPVTFGACYDAMKEAISWSRKKAPGLRTIFVRTDAYHQAGANSVQELAVALATGAEYMREGIKRGLNPVHIAQQMMFSLCVDTQLFTEIAKLRAARVLWKKIAEMFGAQGDIHMHVRTSGRTKTKYDPHVNLLRATTEAFSAVIGGADTLHVSVYNEALCNNDENGERWARNIQHILRGESHLTKVLDPAGGSYYIETLTKEIAERAWQLFCRIEQAGGMSIVLKDGWLHKEIAKVAEQRKTDVLLSHKKIIGTNVYINHNETSKLLTETVQVNRLMALQAYKAGRHATVLLPTCDVEACITAFKNGATIGEVTASWATQGEKMKALPVMRDAEDIERLREAAERHKVVRGSRPIAALVKMGEGELPFYVVSLLTACGFSVESQEVQADIRLVYGSEAMHKKTAIAYTALVGVKANEYERCIQHPADLLTFLEDFYQMQEVAL</sequence>
<dbReference type="EMBL" id="JARULN010000002">
    <property type="protein sequence ID" value="MDG5753385.1"/>
    <property type="molecule type" value="Genomic_DNA"/>
</dbReference>
<dbReference type="RefSeq" id="WP_278017847.1">
    <property type="nucleotide sequence ID" value="NZ_JARRRY010000001.1"/>
</dbReference>
<dbReference type="PANTHER" id="PTHR48101">
    <property type="entry name" value="METHYLMALONYL-COA MUTASE, MITOCHONDRIAL-RELATED"/>
    <property type="match status" value="1"/>
</dbReference>
<reference evidence="2 3" key="1">
    <citation type="submission" date="2023-04" db="EMBL/GenBank/DDBJ databases">
        <title>Ectobacillus antri isolated from activated sludge.</title>
        <authorList>
            <person name="Yan P."/>
            <person name="Liu X."/>
        </authorList>
    </citation>
    <scope>NUCLEOTIDE SEQUENCE [LARGE SCALE GENOMIC DNA]</scope>
    <source>
        <strain evidence="2 3">C18H</strain>
    </source>
</reference>
<dbReference type="Proteomes" id="UP001218246">
    <property type="component" value="Unassembled WGS sequence"/>
</dbReference>
<dbReference type="CDD" id="cd03677">
    <property type="entry name" value="MM_CoA_mutase_beta"/>
    <property type="match status" value="1"/>
</dbReference>
<name>A0ABT6H300_9BACI</name>
<accession>A0ABT6H300</accession>
<evidence type="ECO:0000259" key="1">
    <source>
        <dbReference type="Pfam" id="PF01642"/>
    </source>
</evidence>
<dbReference type="Gene3D" id="3.20.20.240">
    <property type="entry name" value="Methylmalonyl-CoA mutase"/>
    <property type="match status" value="1"/>
</dbReference>
<evidence type="ECO:0000313" key="2">
    <source>
        <dbReference type="EMBL" id="MDG5753385.1"/>
    </source>
</evidence>
<gene>
    <name evidence="2" type="ORF">P6P90_05160</name>
</gene>
<keyword evidence="3" id="KW-1185">Reference proteome</keyword>
<dbReference type="InterPro" id="IPR016176">
    <property type="entry name" value="Cbl-dep_enz_cat"/>
</dbReference>
<feature type="domain" description="Methylmalonyl-CoA mutase alpha/beta chain catalytic" evidence="1">
    <location>
        <begin position="63"/>
        <end position="498"/>
    </location>
</feature>
<comment type="caution">
    <text evidence="2">The sequence shown here is derived from an EMBL/GenBank/DDBJ whole genome shotgun (WGS) entry which is preliminary data.</text>
</comment>
<dbReference type="Pfam" id="PF01642">
    <property type="entry name" value="MM_CoA_mutase"/>
    <property type="match status" value="1"/>
</dbReference>